<dbReference type="Gene3D" id="3.20.20.450">
    <property type="entry name" value="EAL domain"/>
    <property type="match status" value="1"/>
</dbReference>
<dbReference type="InterPro" id="IPR029787">
    <property type="entry name" value="Nucleotide_cyclase"/>
</dbReference>
<dbReference type="PROSITE" id="PS51371">
    <property type="entry name" value="CBS"/>
    <property type="match status" value="1"/>
</dbReference>
<dbReference type="SUPFAM" id="SSF54631">
    <property type="entry name" value="CBS-domain pair"/>
    <property type="match status" value="1"/>
</dbReference>
<evidence type="ECO:0000256" key="1">
    <source>
        <dbReference type="PROSITE-ProRule" id="PRU00703"/>
    </source>
</evidence>
<keyword evidence="6" id="KW-1185">Reference proteome</keyword>
<comment type="caution">
    <text evidence="5">The sequence shown here is derived from an EMBL/GenBank/DDBJ whole genome shotgun (WGS) entry which is preliminary data.</text>
</comment>
<dbReference type="InterPro" id="IPR046342">
    <property type="entry name" value="CBS_dom_sf"/>
</dbReference>
<dbReference type="RefSeq" id="WP_133316130.1">
    <property type="nucleotide sequence ID" value="NZ_SMTL01000002.1"/>
</dbReference>
<dbReference type="OrthoDB" id="1673646at2"/>
<proteinExistence type="predicted"/>
<dbReference type="SMART" id="SM00052">
    <property type="entry name" value="EAL"/>
    <property type="match status" value="1"/>
</dbReference>
<dbReference type="CDD" id="cd01948">
    <property type="entry name" value="EAL"/>
    <property type="match status" value="1"/>
</dbReference>
<accession>A0A4R5UKP0</accession>
<feature type="domain" description="EAL" evidence="2">
    <location>
        <begin position="12"/>
        <end position="264"/>
    </location>
</feature>
<dbReference type="InterPro" id="IPR035919">
    <property type="entry name" value="EAL_sf"/>
</dbReference>
<evidence type="ECO:0000313" key="6">
    <source>
        <dbReference type="Proteomes" id="UP000295238"/>
    </source>
</evidence>
<dbReference type="Gene3D" id="3.10.580.10">
    <property type="entry name" value="CBS-domain"/>
    <property type="match status" value="1"/>
</dbReference>
<gene>
    <name evidence="5" type="ORF">E2F50_10875</name>
</gene>
<dbReference type="Pfam" id="PF00571">
    <property type="entry name" value="CBS"/>
    <property type="match status" value="1"/>
</dbReference>
<dbReference type="PROSITE" id="PS50883">
    <property type="entry name" value="EAL"/>
    <property type="match status" value="1"/>
</dbReference>
<evidence type="ECO:0000259" key="4">
    <source>
        <dbReference type="PROSITE" id="PS51371"/>
    </source>
</evidence>
<keyword evidence="1" id="KW-0129">CBS domain</keyword>
<evidence type="ECO:0000259" key="2">
    <source>
        <dbReference type="PROSITE" id="PS50883"/>
    </source>
</evidence>
<dbReference type="SMART" id="SM00267">
    <property type="entry name" value="GGDEF"/>
    <property type="match status" value="1"/>
</dbReference>
<dbReference type="EMBL" id="SMTL01000002">
    <property type="protein sequence ID" value="TDK37363.1"/>
    <property type="molecule type" value="Genomic_DNA"/>
</dbReference>
<dbReference type="SUPFAM" id="SSF141868">
    <property type="entry name" value="EAL domain-like"/>
    <property type="match status" value="1"/>
</dbReference>
<dbReference type="Pfam" id="PF00563">
    <property type="entry name" value="EAL"/>
    <property type="match status" value="1"/>
</dbReference>
<dbReference type="Pfam" id="PF00990">
    <property type="entry name" value="GGDEF"/>
    <property type="match status" value="1"/>
</dbReference>
<dbReference type="AlphaFoldDB" id="A0A4R5UKP0"/>
<dbReference type="InterPro" id="IPR000644">
    <property type="entry name" value="CBS_dom"/>
</dbReference>
<dbReference type="InterPro" id="IPR000160">
    <property type="entry name" value="GGDEF_dom"/>
</dbReference>
<dbReference type="InterPro" id="IPR043128">
    <property type="entry name" value="Rev_trsase/Diguanyl_cyclase"/>
</dbReference>
<dbReference type="SUPFAM" id="SSF55073">
    <property type="entry name" value="Nucleotide cyclase"/>
    <property type="match status" value="1"/>
</dbReference>
<organism evidence="5 6">
    <name type="scientific">Rhizobium deserti</name>
    <dbReference type="NCBI Taxonomy" id="2547961"/>
    <lineage>
        <taxon>Bacteria</taxon>
        <taxon>Pseudomonadati</taxon>
        <taxon>Pseudomonadota</taxon>
        <taxon>Alphaproteobacteria</taxon>
        <taxon>Hyphomicrobiales</taxon>
        <taxon>Rhizobiaceae</taxon>
        <taxon>Rhizobium/Agrobacterium group</taxon>
        <taxon>Rhizobium</taxon>
    </lineage>
</organism>
<dbReference type="PROSITE" id="PS50887">
    <property type="entry name" value="GGDEF"/>
    <property type="match status" value="1"/>
</dbReference>
<evidence type="ECO:0000259" key="3">
    <source>
        <dbReference type="PROSITE" id="PS50887"/>
    </source>
</evidence>
<dbReference type="PANTHER" id="PTHR33121">
    <property type="entry name" value="CYCLIC DI-GMP PHOSPHODIESTERASE PDEF"/>
    <property type="match status" value="1"/>
</dbReference>
<evidence type="ECO:0000313" key="5">
    <source>
        <dbReference type="EMBL" id="TDK37363.1"/>
    </source>
</evidence>
<feature type="domain" description="GGDEF" evidence="3">
    <location>
        <begin position="443"/>
        <end position="599"/>
    </location>
</feature>
<sequence>MSSAAILEPGVFRRYANDQLVTLAKLVLENALQPIVEVGTGSVFGYESLMRGQERIGFSSPVELLDQAYETGQLLALEQMMAARALAKFATLPAFSSTTLFLNLDVRLIPHGEYFLEKLVQHLRKANIAPSSVCFEFSERFDNTTVPEFADLVVEMRKAGFKLAIDDFGVGHGEMKLLCDYPVDYLKIDRHFVTGIDKNPRKRHLVKNIVNIAHVLGIRVIAEGLETEAEFLVCREYGVDLVQGWFIARPTTFLAELQPSFPYLADIGRSRRSSQSLDEILIRKQIEHLPAVYENESIDNVFDLFRRNPRQAFFPVLNANGEPRGVINEYHLKEYIYQPFGRDLLKNKEYERSISHFVERAPIVGLDAEAEELMSLFANMENSACVILTENMRYAGVVSAASLIKVVNEKQLKIAQDQNPLTSLPGNRAIRDFMQETGRDDDQSRYYCYCDFDNFKPFNDHYGFHLGDHAISLFAALMKRYFFSEEHFLGHVGGDDFFIGVRDWTRDELTEILGRLLSDFHDDVIELYSEEDRAAGKIRGHDRSGIERDFPLLRCSIGVVELPQGLVLDDVGRIGTEIAAVKAEAKDSEAGLVFATFGEAAAHDPAFGEAK</sequence>
<dbReference type="Gene3D" id="3.30.70.270">
    <property type="match status" value="1"/>
</dbReference>
<dbReference type="PANTHER" id="PTHR33121:SF76">
    <property type="entry name" value="SIGNALING PROTEIN"/>
    <property type="match status" value="1"/>
</dbReference>
<dbReference type="InterPro" id="IPR001633">
    <property type="entry name" value="EAL_dom"/>
</dbReference>
<dbReference type="GO" id="GO:0071111">
    <property type="term" value="F:cyclic-guanylate-specific phosphodiesterase activity"/>
    <property type="evidence" value="ECO:0007669"/>
    <property type="project" value="InterPro"/>
</dbReference>
<feature type="domain" description="CBS" evidence="4">
    <location>
        <begin position="282"/>
        <end position="344"/>
    </location>
</feature>
<reference evidence="5 6" key="1">
    <citation type="submission" date="2019-03" db="EMBL/GenBank/DDBJ databases">
        <title>Rhizobium sp. nov., an bacterium isolated from biocrust in Mu Us Desert.</title>
        <authorList>
            <person name="Lixiong L."/>
        </authorList>
    </citation>
    <scope>NUCLEOTIDE SEQUENCE [LARGE SCALE GENOMIC DNA]</scope>
    <source>
        <strain evidence="5 6">SPY-1</strain>
    </source>
</reference>
<dbReference type="InterPro" id="IPR050706">
    <property type="entry name" value="Cyclic-di-GMP_PDE-like"/>
</dbReference>
<name>A0A4R5UKP0_9HYPH</name>
<dbReference type="Proteomes" id="UP000295238">
    <property type="component" value="Unassembled WGS sequence"/>
</dbReference>
<protein>
    <submittedName>
        <fullName evidence="5">GGDEF domain-containing protein</fullName>
    </submittedName>
</protein>